<dbReference type="EMBL" id="KN834029">
    <property type="protein sequence ID" value="KIK12992.1"/>
    <property type="molecule type" value="Genomic_DNA"/>
</dbReference>
<proteinExistence type="predicted"/>
<protein>
    <submittedName>
        <fullName evidence="1">Uncharacterized protein</fullName>
    </submittedName>
</protein>
<dbReference type="Proteomes" id="UP000054018">
    <property type="component" value="Unassembled WGS sequence"/>
</dbReference>
<gene>
    <name evidence="1" type="ORF">PISMIDRAFT_18310</name>
</gene>
<dbReference type="STRING" id="765257.A0A0C9YRU3"/>
<dbReference type="HOGENOM" id="CLU_2237671_0_0_1"/>
<organism evidence="1 2">
    <name type="scientific">Pisolithus microcarpus 441</name>
    <dbReference type="NCBI Taxonomy" id="765257"/>
    <lineage>
        <taxon>Eukaryota</taxon>
        <taxon>Fungi</taxon>
        <taxon>Dikarya</taxon>
        <taxon>Basidiomycota</taxon>
        <taxon>Agaricomycotina</taxon>
        <taxon>Agaricomycetes</taxon>
        <taxon>Agaricomycetidae</taxon>
        <taxon>Boletales</taxon>
        <taxon>Sclerodermatineae</taxon>
        <taxon>Pisolithaceae</taxon>
        <taxon>Pisolithus</taxon>
    </lineage>
</organism>
<sequence>MDSPVRALHTNVASTTSLRPYSKTPTVSQVQIGQHIMAWATLNASISPLKLLQQPLGPQPKEDIPAIWMMHMSTLTPAPTANPSPIFKALQPAVSKVPRATATIQ</sequence>
<reference evidence="1 2" key="1">
    <citation type="submission" date="2014-04" db="EMBL/GenBank/DDBJ databases">
        <authorList>
            <consortium name="DOE Joint Genome Institute"/>
            <person name="Kuo A."/>
            <person name="Kohler A."/>
            <person name="Costa M.D."/>
            <person name="Nagy L.G."/>
            <person name="Floudas D."/>
            <person name="Copeland A."/>
            <person name="Barry K.W."/>
            <person name="Cichocki N."/>
            <person name="Veneault-Fourrey C."/>
            <person name="LaButti K."/>
            <person name="Lindquist E.A."/>
            <person name="Lipzen A."/>
            <person name="Lundell T."/>
            <person name="Morin E."/>
            <person name="Murat C."/>
            <person name="Sun H."/>
            <person name="Tunlid A."/>
            <person name="Henrissat B."/>
            <person name="Grigoriev I.V."/>
            <person name="Hibbett D.S."/>
            <person name="Martin F."/>
            <person name="Nordberg H.P."/>
            <person name="Cantor M.N."/>
            <person name="Hua S.X."/>
        </authorList>
    </citation>
    <scope>NUCLEOTIDE SEQUENCE [LARGE SCALE GENOMIC DNA]</scope>
    <source>
        <strain evidence="1 2">441</strain>
    </source>
</reference>
<reference evidence="2" key="2">
    <citation type="submission" date="2015-01" db="EMBL/GenBank/DDBJ databases">
        <title>Evolutionary Origins and Diversification of the Mycorrhizal Mutualists.</title>
        <authorList>
            <consortium name="DOE Joint Genome Institute"/>
            <consortium name="Mycorrhizal Genomics Consortium"/>
            <person name="Kohler A."/>
            <person name="Kuo A."/>
            <person name="Nagy L.G."/>
            <person name="Floudas D."/>
            <person name="Copeland A."/>
            <person name="Barry K.W."/>
            <person name="Cichocki N."/>
            <person name="Veneault-Fourrey C."/>
            <person name="LaButti K."/>
            <person name="Lindquist E.A."/>
            <person name="Lipzen A."/>
            <person name="Lundell T."/>
            <person name="Morin E."/>
            <person name="Murat C."/>
            <person name="Riley R."/>
            <person name="Ohm R."/>
            <person name="Sun H."/>
            <person name="Tunlid A."/>
            <person name="Henrissat B."/>
            <person name="Grigoriev I.V."/>
            <person name="Hibbett D.S."/>
            <person name="Martin F."/>
        </authorList>
    </citation>
    <scope>NUCLEOTIDE SEQUENCE [LARGE SCALE GENOMIC DNA]</scope>
    <source>
        <strain evidence="2">441</strain>
    </source>
</reference>
<accession>A0A0C9YRU3</accession>
<dbReference type="AlphaFoldDB" id="A0A0C9YRU3"/>
<evidence type="ECO:0000313" key="1">
    <source>
        <dbReference type="EMBL" id="KIK12992.1"/>
    </source>
</evidence>
<evidence type="ECO:0000313" key="2">
    <source>
        <dbReference type="Proteomes" id="UP000054018"/>
    </source>
</evidence>
<keyword evidence="2" id="KW-1185">Reference proteome</keyword>
<name>A0A0C9YRU3_9AGAM</name>
<dbReference type="OrthoDB" id="2673519at2759"/>